<dbReference type="Proteomes" id="UP000648075">
    <property type="component" value="Unassembled WGS sequence"/>
</dbReference>
<dbReference type="AlphaFoldDB" id="A0A918PFD2"/>
<evidence type="ECO:0000256" key="3">
    <source>
        <dbReference type="ARBA" id="ARBA00023002"/>
    </source>
</evidence>
<dbReference type="SUPFAM" id="SSF51905">
    <property type="entry name" value="FAD/NAD(P)-binding domain"/>
    <property type="match status" value="1"/>
</dbReference>
<evidence type="ECO:0000313" key="5">
    <source>
        <dbReference type="EMBL" id="GGZ06092.1"/>
    </source>
</evidence>
<keyword evidence="6" id="KW-1185">Reference proteome</keyword>
<sequence>MDDVIIIGGSFAGLAAALQLGRARRKVTVLDTGLPRNRFAGRSHGMLGHDHKPPLDILTEARQQLARYPAIRLVNARADSISGSIDKFVVTAEGETLGARRLILSYGIVDQMPDVPGFAESWGTSIVPCPYCDGFEVADQHWGLVWSGPQSHNQARLFHDWTDTLTVLSDGHEIPSEVRADLTRRKIAIVDGRIVEVVRQNGHGAILGLDTNSKVSVDILFAHPRNNPSASLHEALGLAMADTPLGVVLKVDERRETSMPGIYAAGDLTNPTLPSVTTASWQGAMAGIFAQQSMLA</sequence>
<dbReference type="PRINTS" id="PR00469">
    <property type="entry name" value="PNDRDTASEII"/>
</dbReference>
<feature type="domain" description="FAD/NAD(P)-binding" evidence="4">
    <location>
        <begin position="3"/>
        <end position="283"/>
    </location>
</feature>
<keyword evidence="3" id="KW-0560">Oxidoreductase</keyword>
<evidence type="ECO:0000313" key="6">
    <source>
        <dbReference type="Proteomes" id="UP000648075"/>
    </source>
</evidence>
<dbReference type="InterPro" id="IPR050097">
    <property type="entry name" value="Ferredoxin-NADP_redctase_2"/>
</dbReference>
<keyword evidence="2" id="KW-0285">Flavoprotein</keyword>
<dbReference type="EMBL" id="BMZA01000007">
    <property type="protein sequence ID" value="GGZ06092.1"/>
    <property type="molecule type" value="Genomic_DNA"/>
</dbReference>
<evidence type="ECO:0000256" key="1">
    <source>
        <dbReference type="ARBA" id="ARBA00018719"/>
    </source>
</evidence>
<gene>
    <name evidence="5" type="ORF">GCM10011614_21220</name>
</gene>
<dbReference type="RefSeq" id="WP_189621181.1">
    <property type="nucleotide sequence ID" value="NZ_BMZA01000007.1"/>
</dbReference>
<dbReference type="InterPro" id="IPR023753">
    <property type="entry name" value="FAD/NAD-binding_dom"/>
</dbReference>
<protein>
    <recommendedName>
        <fullName evidence="1">Thioredoxin reductase</fullName>
    </recommendedName>
</protein>
<reference evidence="5" key="2">
    <citation type="submission" date="2020-09" db="EMBL/GenBank/DDBJ databases">
        <authorList>
            <person name="Sun Q."/>
            <person name="Kim S."/>
        </authorList>
    </citation>
    <scope>NUCLEOTIDE SEQUENCE</scope>
    <source>
        <strain evidence="5">KCTC 32255</strain>
    </source>
</reference>
<evidence type="ECO:0000256" key="2">
    <source>
        <dbReference type="ARBA" id="ARBA00022630"/>
    </source>
</evidence>
<accession>A0A918PFD2</accession>
<dbReference type="PRINTS" id="PR00368">
    <property type="entry name" value="FADPNR"/>
</dbReference>
<dbReference type="Gene3D" id="3.50.50.60">
    <property type="entry name" value="FAD/NAD(P)-binding domain"/>
    <property type="match status" value="2"/>
</dbReference>
<dbReference type="PANTHER" id="PTHR48105">
    <property type="entry name" value="THIOREDOXIN REDUCTASE 1-RELATED-RELATED"/>
    <property type="match status" value="1"/>
</dbReference>
<dbReference type="Pfam" id="PF07992">
    <property type="entry name" value="Pyr_redox_2"/>
    <property type="match status" value="1"/>
</dbReference>
<dbReference type="GO" id="GO:0016491">
    <property type="term" value="F:oxidoreductase activity"/>
    <property type="evidence" value="ECO:0007669"/>
    <property type="project" value="UniProtKB-KW"/>
</dbReference>
<reference evidence="5" key="1">
    <citation type="journal article" date="2014" name="Int. J. Syst. Evol. Microbiol.">
        <title>Complete genome sequence of Corynebacterium casei LMG S-19264T (=DSM 44701T), isolated from a smear-ripened cheese.</title>
        <authorList>
            <consortium name="US DOE Joint Genome Institute (JGI-PGF)"/>
            <person name="Walter F."/>
            <person name="Albersmeier A."/>
            <person name="Kalinowski J."/>
            <person name="Ruckert C."/>
        </authorList>
    </citation>
    <scope>NUCLEOTIDE SEQUENCE</scope>
    <source>
        <strain evidence="5">KCTC 32255</strain>
    </source>
</reference>
<dbReference type="InterPro" id="IPR036188">
    <property type="entry name" value="FAD/NAD-bd_sf"/>
</dbReference>
<comment type="caution">
    <text evidence="5">The sequence shown here is derived from an EMBL/GenBank/DDBJ whole genome shotgun (WGS) entry which is preliminary data.</text>
</comment>
<evidence type="ECO:0000259" key="4">
    <source>
        <dbReference type="Pfam" id="PF07992"/>
    </source>
</evidence>
<proteinExistence type="predicted"/>
<organism evidence="5 6">
    <name type="scientific">Novosphingobium colocasiae</name>
    <dbReference type="NCBI Taxonomy" id="1256513"/>
    <lineage>
        <taxon>Bacteria</taxon>
        <taxon>Pseudomonadati</taxon>
        <taxon>Pseudomonadota</taxon>
        <taxon>Alphaproteobacteria</taxon>
        <taxon>Sphingomonadales</taxon>
        <taxon>Sphingomonadaceae</taxon>
        <taxon>Novosphingobium</taxon>
    </lineage>
</organism>
<name>A0A918PFD2_9SPHN</name>